<gene>
    <name evidence="8" type="ORF">FSB76_26810</name>
</gene>
<feature type="chain" id="PRO_5022894919" description="TolC family protein" evidence="7">
    <location>
        <begin position="20"/>
        <end position="411"/>
    </location>
</feature>
<dbReference type="RefSeq" id="WP_147058930.1">
    <property type="nucleotide sequence ID" value="NZ_CP042437.1"/>
</dbReference>
<dbReference type="AlphaFoldDB" id="A0A5B8W8V0"/>
<dbReference type="KEGG" id="mgk:FSB76_26810"/>
<dbReference type="GO" id="GO:1990281">
    <property type="term" value="C:efflux pump complex"/>
    <property type="evidence" value="ECO:0007669"/>
    <property type="project" value="TreeGrafter"/>
</dbReference>
<dbReference type="GO" id="GO:0009279">
    <property type="term" value="C:cell outer membrane"/>
    <property type="evidence" value="ECO:0007669"/>
    <property type="project" value="UniProtKB-SubCell"/>
</dbReference>
<organism evidence="8 9">
    <name type="scientific">Mucilaginibacter ginsenosidivorax</name>
    <dbReference type="NCBI Taxonomy" id="862126"/>
    <lineage>
        <taxon>Bacteria</taxon>
        <taxon>Pseudomonadati</taxon>
        <taxon>Bacteroidota</taxon>
        <taxon>Sphingobacteriia</taxon>
        <taxon>Sphingobacteriales</taxon>
        <taxon>Sphingobacteriaceae</taxon>
        <taxon>Mucilaginibacter</taxon>
    </lineage>
</organism>
<evidence type="ECO:0000256" key="7">
    <source>
        <dbReference type="SAM" id="SignalP"/>
    </source>
</evidence>
<accession>A0A5B8W8V0</accession>
<dbReference type="InterPro" id="IPR051906">
    <property type="entry name" value="TolC-like"/>
</dbReference>
<dbReference type="EMBL" id="CP042437">
    <property type="protein sequence ID" value="QEC79385.1"/>
    <property type="molecule type" value="Genomic_DNA"/>
</dbReference>
<dbReference type="GO" id="GO:0015562">
    <property type="term" value="F:efflux transmembrane transporter activity"/>
    <property type="evidence" value="ECO:0007669"/>
    <property type="project" value="InterPro"/>
</dbReference>
<dbReference type="GO" id="GO:0015288">
    <property type="term" value="F:porin activity"/>
    <property type="evidence" value="ECO:0007669"/>
    <property type="project" value="TreeGrafter"/>
</dbReference>
<dbReference type="OrthoDB" id="1091220at2"/>
<keyword evidence="6" id="KW-0175">Coiled coil</keyword>
<evidence type="ECO:0000256" key="4">
    <source>
        <dbReference type="ARBA" id="ARBA00023136"/>
    </source>
</evidence>
<keyword evidence="2" id="KW-1134">Transmembrane beta strand</keyword>
<evidence type="ECO:0000313" key="8">
    <source>
        <dbReference type="EMBL" id="QEC79385.1"/>
    </source>
</evidence>
<proteinExistence type="predicted"/>
<keyword evidence="4" id="KW-0472">Membrane</keyword>
<name>A0A5B8W8V0_9SPHI</name>
<feature type="coiled-coil region" evidence="6">
    <location>
        <begin position="326"/>
        <end position="353"/>
    </location>
</feature>
<evidence type="ECO:0000313" key="9">
    <source>
        <dbReference type="Proteomes" id="UP000321362"/>
    </source>
</evidence>
<dbReference type="SUPFAM" id="SSF56954">
    <property type="entry name" value="Outer membrane efflux proteins (OEP)"/>
    <property type="match status" value="1"/>
</dbReference>
<keyword evidence="9" id="KW-1185">Reference proteome</keyword>
<evidence type="ECO:0000256" key="6">
    <source>
        <dbReference type="SAM" id="Coils"/>
    </source>
</evidence>
<evidence type="ECO:0000256" key="2">
    <source>
        <dbReference type="ARBA" id="ARBA00022452"/>
    </source>
</evidence>
<keyword evidence="7" id="KW-0732">Signal</keyword>
<dbReference type="PANTHER" id="PTHR30026">
    <property type="entry name" value="OUTER MEMBRANE PROTEIN TOLC"/>
    <property type="match status" value="1"/>
</dbReference>
<keyword evidence="5" id="KW-0998">Cell outer membrane</keyword>
<feature type="signal peptide" evidence="7">
    <location>
        <begin position="1"/>
        <end position="19"/>
    </location>
</feature>
<reference evidence="8 9" key="1">
    <citation type="journal article" date="2013" name="J. Microbiol.">
        <title>Mucilaginibacter ginsenosidivorax sp. nov., with ginsenoside converting activity isolated from sediment.</title>
        <authorList>
            <person name="Kim J.K."/>
            <person name="Choi T.E."/>
            <person name="Liu Q.M."/>
            <person name="Park H.Y."/>
            <person name="Yi T.H."/>
            <person name="Yoon M.H."/>
            <person name="Kim S.C."/>
            <person name="Im W.T."/>
        </authorList>
    </citation>
    <scope>NUCLEOTIDE SEQUENCE [LARGE SCALE GENOMIC DNA]</scope>
    <source>
        <strain evidence="8 9">KHI28</strain>
    </source>
</reference>
<keyword evidence="3" id="KW-0812">Transmembrane</keyword>
<evidence type="ECO:0000256" key="3">
    <source>
        <dbReference type="ARBA" id="ARBA00022692"/>
    </source>
</evidence>
<dbReference type="Gene3D" id="1.20.1600.10">
    <property type="entry name" value="Outer membrane efflux proteins (OEP)"/>
    <property type="match status" value="1"/>
</dbReference>
<dbReference type="Proteomes" id="UP000321362">
    <property type="component" value="Chromosome"/>
</dbReference>
<evidence type="ECO:0000256" key="1">
    <source>
        <dbReference type="ARBA" id="ARBA00004442"/>
    </source>
</evidence>
<comment type="subcellular location">
    <subcellularLocation>
        <location evidence="1">Cell outer membrane</location>
    </subcellularLocation>
</comment>
<sequence>MKWFFGLLLFTVTCTAARAQTYTLDHYLELAKNNSPLLKDLRNQLAATQIDSLRLRAGLKPQVNANSNGYFAPVIGGYGYAGAITNVQTFSALLGVNKQIVGKRNLNAQLAGINLQRDSVNNTTILSVQDLNRTITTQYITAYGSLQQVKFNTDVVKLLTEEEGFLKKLTRNNVYKQSEYLAFLVTLKQQQLQLSQAQIQYKNDYATLSYLAGVADTSAAEIAEPVIQKTATAAESESIFFRQFKSDSLRLLNQRDLIDISYRPKANIFADGGFNTDFGAQPYKNFGTSIGFSITMPIYDGGQRKLMYKKLKLQQETHATNKAFFKTQYQQQIAQLNQQINENDNLINQIKEQIKYAESLIKVDTQLMQTGDVKIADLILAVNSYYTITNLLTQTTITRLQLVNQLNYWNK</sequence>
<evidence type="ECO:0008006" key="10">
    <source>
        <dbReference type="Google" id="ProtNLM"/>
    </source>
</evidence>
<evidence type="ECO:0000256" key="5">
    <source>
        <dbReference type="ARBA" id="ARBA00023237"/>
    </source>
</evidence>
<protein>
    <recommendedName>
        <fullName evidence="10">TolC family protein</fullName>
    </recommendedName>
</protein>
<dbReference type="PANTHER" id="PTHR30026:SF20">
    <property type="entry name" value="OUTER MEMBRANE PROTEIN TOLC"/>
    <property type="match status" value="1"/>
</dbReference>